<dbReference type="Pfam" id="PF04542">
    <property type="entry name" value="Sigma70_r2"/>
    <property type="match status" value="1"/>
</dbReference>
<proteinExistence type="inferred from homology"/>
<comment type="caution">
    <text evidence="8">The sequence shown here is derived from an EMBL/GenBank/DDBJ whole genome shotgun (WGS) entry which is preliminary data.</text>
</comment>
<evidence type="ECO:0000259" key="7">
    <source>
        <dbReference type="Pfam" id="PF08281"/>
    </source>
</evidence>
<dbReference type="InterPro" id="IPR013325">
    <property type="entry name" value="RNA_pol_sigma_r2"/>
</dbReference>
<dbReference type="InterPro" id="IPR007627">
    <property type="entry name" value="RNA_pol_sigma70_r2"/>
</dbReference>
<dbReference type="EMBL" id="JAAAMV010000002">
    <property type="protein sequence ID" value="NBD23181.1"/>
    <property type="molecule type" value="Genomic_DNA"/>
</dbReference>
<evidence type="ECO:0000256" key="3">
    <source>
        <dbReference type="ARBA" id="ARBA00023082"/>
    </source>
</evidence>
<evidence type="ECO:0000256" key="2">
    <source>
        <dbReference type="ARBA" id="ARBA00023015"/>
    </source>
</evidence>
<reference evidence="8 9" key="1">
    <citation type="submission" date="2020-01" db="EMBL/GenBank/DDBJ databases">
        <title>Paenibacillus soybeanensis sp. nov. isolated from the nodules of soybean (Glycine max(L.) Merr).</title>
        <authorList>
            <person name="Wang H."/>
        </authorList>
    </citation>
    <scope>NUCLEOTIDE SEQUENCE [LARGE SCALE GENOMIC DNA]</scope>
    <source>
        <strain evidence="8 9">T1</strain>
    </source>
</reference>
<evidence type="ECO:0000259" key="6">
    <source>
        <dbReference type="Pfam" id="PF04542"/>
    </source>
</evidence>
<dbReference type="CDD" id="cd06171">
    <property type="entry name" value="Sigma70_r4"/>
    <property type="match status" value="1"/>
</dbReference>
<evidence type="ECO:0000256" key="4">
    <source>
        <dbReference type="ARBA" id="ARBA00023125"/>
    </source>
</evidence>
<keyword evidence="5" id="KW-0804">Transcription</keyword>
<organism evidence="8 9">
    <name type="scientific">Paenibacillus glycinis</name>
    <dbReference type="NCBI Taxonomy" id="2697035"/>
    <lineage>
        <taxon>Bacteria</taxon>
        <taxon>Bacillati</taxon>
        <taxon>Bacillota</taxon>
        <taxon>Bacilli</taxon>
        <taxon>Bacillales</taxon>
        <taxon>Paenibacillaceae</taxon>
        <taxon>Paenibacillus</taxon>
    </lineage>
</organism>
<dbReference type="InterPro" id="IPR013324">
    <property type="entry name" value="RNA_pol_sigma_r3/r4-like"/>
</dbReference>
<dbReference type="SUPFAM" id="SSF88659">
    <property type="entry name" value="Sigma3 and sigma4 domains of RNA polymerase sigma factors"/>
    <property type="match status" value="1"/>
</dbReference>
<name>A0ABW9XKU4_9BACL</name>
<keyword evidence="9" id="KW-1185">Reference proteome</keyword>
<feature type="domain" description="RNA polymerase sigma factor 70 region 4 type 2" evidence="7">
    <location>
        <begin position="118"/>
        <end position="166"/>
    </location>
</feature>
<dbReference type="PANTHER" id="PTHR43133:SF8">
    <property type="entry name" value="RNA POLYMERASE SIGMA FACTOR HI_1459-RELATED"/>
    <property type="match status" value="1"/>
</dbReference>
<dbReference type="InterPro" id="IPR039425">
    <property type="entry name" value="RNA_pol_sigma-70-like"/>
</dbReference>
<keyword evidence="3" id="KW-0731">Sigma factor</keyword>
<dbReference type="InterPro" id="IPR013249">
    <property type="entry name" value="RNA_pol_sigma70_r4_t2"/>
</dbReference>
<dbReference type="Gene3D" id="1.10.1740.10">
    <property type="match status" value="1"/>
</dbReference>
<dbReference type="InterPro" id="IPR014284">
    <property type="entry name" value="RNA_pol_sigma-70_dom"/>
</dbReference>
<sequence>MQKDEATMMDLGANEVFNALYQKHYKQVYYYAYSILRDHFLAQDAVQETFIKIFRRFNALKFDDIQEAWLNVISRNTAIDLYRKRMRSQEFSYDRMEVISGAVDGGMESALEKSDEFELLEVLKPEQRKALLLVYGYGLTYKQLASIQKISIGAVKTQIHRAKKKLQAMSREMEPAY</sequence>
<dbReference type="RefSeq" id="WP_161741615.1">
    <property type="nucleotide sequence ID" value="NZ_JAAAMV010000002.1"/>
</dbReference>
<dbReference type="InterPro" id="IPR036388">
    <property type="entry name" value="WH-like_DNA-bd_sf"/>
</dbReference>
<dbReference type="PANTHER" id="PTHR43133">
    <property type="entry name" value="RNA POLYMERASE ECF-TYPE SIGMA FACTO"/>
    <property type="match status" value="1"/>
</dbReference>
<dbReference type="Pfam" id="PF08281">
    <property type="entry name" value="Sigma70_r4_2"/>
    <property type="match status" value="1"/>
</dbReference>
<comment type="similarity">
    <text evidence="1">Belongs to the sigma-70 factor family. ECF subfamily.</text>
</comment>
<evidence type="ECO:0000313" key="9">
    <source>
        <dbReference type="Proteomes" id="UP000665561"/>
    </source>
</evidence>
<evidence type="ECO:0000313" key="8">
    <source>
        <dbReference type="EMBL" id="NBD23181.1"/>
    </source>
</evidence>
<keyword evidence="4" id="KW-0238">DNA-binding</keyword>
<protein>
    <submittedName>
        <fullName evidence="8">Sigma-70 family RNA polymerase sigma factor</fullName>
    </submittedName>
</protein>
<keyword evidence="2" id="KW-0805">Transcription regulation</keyword>
<dbReference type="NCBIfam" id="TIGR02937">
    <property type="entry name" value="sigma70-ECF"/>
    <property type="match status" value="1"/>
</dbReference>
<dbReference type="Gene3D" id="1.10.10.10">
    <property type="entry name" value="Winged helix-like DNA-binding domain superfamily/Winged helix DNA-binding domain"/>
    <property type="match status" value="1"/>
</dbReference>
<feature type="domain" description="RNA polymerase sigma-70 region 2" evidence="6">
    <location>
        <begin position="20"/>
        <end position="87"/>
    </location>
</feature>
<dbReference type="SUPFAM" id="SSF88946">
    <property type="entry name" value="Sigma2 domain of RNA polymerase sigma factors"/>
    <property type="match status" value="1"/>
</dbReference>
<evidence type="ECO:0000256" key="1">
    <source>
        <dbReference type="ARBA" id="ARBA00010641"/>
    </source>
</evidence>
<evidence type="ECO:0000256" key="5">
    <source>
        <dbReference type="ARBA" id="ARBA00023163"/>
    </source>
</evidence>
<dbReference type="Proteomes" id="UP000665561">
    <property type="component" value="Unassembled WGS sequence"/>
</dbReference>
<gene>
    <name evidence="8" type="ORF">GT019_04795</name>
</gene>
<accession>A0ABW9XKU4</accession>